<protein>
    <submittedName>
        <fullName evidence="9">Biopolymer transport protein ExbD</fullName>
    </submittedName>
</protein>
<organism evidence="9 10">
    <name type="scientific">Halopseudomonas salegens</name>
    <dbReference type="NCBI Taxonomy" id="1434072"/>
    <lineage>
        <taxon>Bacteria</taxon>
        <taxon>Pseudomonadati</taxon>
        <taxon>Pseudomonadota</taxon>
        <taxon>Gammaproteobacteria</taxon>
        <taxon>Pseudomonadales</taxon>
        <taxon>Pseudomonadaceae</taxon>
        <taxon>Halopseudomonas</taxon>
    </lineage>
</organism>
<accession>A0A1H2EY12</accession>
<dbReference type="InterPro" id="IPR003400">
    <property type="entry name" value="ExbD"/>
</dbReference>
<proteinExistence type="inferred from homology"/>
<keyword evidence="7" id="KW-0653">Protein transport</keyword>
<evidence type="ECO:0000256" key="2">
    <source>
        <dbReference type="ARBA" id="ARBA00005811"/>
    </source>
</evidence>
<evidence type="ECO:0000256" key="8">
    <source>
        <dbReference type="SAM" id="Phobius"/>
    </source>
</evidence>
<gene>
    <name evidence="9" type="ORF">SAMN05216210_1131</name>
</gene>
<keyword evidence="5 8" id="KW-1133">Transmembrane helix</keyword>
<evidence type="ECO:0000256" key="1">
    <source>
        <dbReference type="ARBA" id="ARBA00004162"/>
    </source>
</evidence>
<comment type="subcellular location">
    <subcellularLocation>
        <location evidence="1">Cell membrane</location>
        <topology evidence="1">Single-pass membrane protein</topology>
    </subcellularLocation>
    <subcellularLocation>
        <location evidence="7">Cell membrane</location>
        <topology evidence="7">Single-pass type II membrane protein</topology>
    </subcellularLocation>
</comment>
<dbReference type="Pfam" id="PF02472">
    <property type="entry name" value="ExbD"/>
    <property type="match status" value="1"/>
</dbReference>
<dbReference type="PANTHER" id="PTHR30558">
    <property type="entry name" value="EXBD MEMBRANE COMPONENT OF PMF-DRIVEN MACROMOLECULE IMPORT SYSTEM"/>
    <property type="match status" value="1"/>
</dbReference>
<dbReference type="AlphaFoldDB" id="A0A1H2EY12"/>
<evidence type="ECO:0000256" key="3">
    <source>
        <dbReference type="ARBA" id="ARBA00022475"/>
    </source>
</evidence>
<dbReference type="GO" id="GO:0005886">
    <property type="term" value="C:plasma membrane"/>
    <property type="evidence" value="ECO:0007669"/>
    <property type="project" value="UniProtKB-SubCell"/>
</dbReference>
<dbReference type="OrthoDB" id="9793581at2"/>
<keyword evidence="4 7" id="KW-0812">Transmembrane</keyword>
<evidence type="ECO:0000313" key="9">
    <source>
        <dbReference type="EMBL" id="SDT99965.1"/>
    </source>
</evidence>
<dbReference type="Gene3D" id="3.30.420.270">
    <property type="match status" value="1"/>
</dbReference>
<evidence type="ECO:0000256" key="4">
    <source>
        <dbReference type="ARBA" id="ARBA00022692"/>
    </source>
</evidence>
<sequence length="144" mass="15974">MNFRRQRAEEVSVNLTPLIDVVFLLLIFFMVSTTFTRETQLQLDLPQADSGQPVEQTEVELIELLIAANGDIVINDRALVDNRLDTLKNALQRESGGNNQLPVVITADAKTPHQAVITAMDAAGQLGFNRLRLTTMEREDNGSP</sequence>
<dbReference type="RefSeq" id="WP_092384972.1">
    <property type="nucleotide sequence ID" value="NZ_LT629787.1"/>
</dbReference>
<keyword evidence="3" id="KW-1003">Cell membrane</keyword>
<dbReference type="STRING" id="1434072.SAMN05216210_1131"/>
<comment type="similarity">
    <text evidence="2 7">Belongs to the ExbD/TolR family.</text>
</comment>
<evidence type="ECO:0000256" key="5">
    <source>
        <dbReference type="ARBA" id="ARBA00022989"/>
    </source>
</evidence>
<keyword evidence="10" id="KW-1185">Reference proteome</keyword>
<dbReference type="EMBL" id="LT629787">
    <property type="protein sequence ID" value="SDT99965.1"/>
    <property type="molecule type" value="Genomic_DNA"/>
</dbReference>
<evidence type="ECO:0000256" key="6">
    <source>
        <dbReference type="ARBA" id="ARBA00023136"/>
    </source>
</evidence>
<keyword evidence="7" id="KW-0813">Transport</keyword>
<evidence type="ECO:0000313" key="10">
    <source>
        <dbReference type="Proteomes" id="UP000243924"/>
    </source>
</evidence>
<dbReference type="Proteomes" id="UP000243924">
    <property type="component" value="Chromosome I"/>
</dbReference>
<evidence type="ECO:0000256" key="7">
    <source>
        <dbReference type="RuleBase" id="RU003879"/>
    </source>
</evidence>
<keyword evidence="6 8" id="KW-0472">Membrane</keyword>
<feature type="transmembrane region" description="Helical" evidence="8">
    <location>
        <begin position="12"/>
        <end position="31"/>
    </location>
</feature>
<dbReference type="GO" id="GO:0022857">
    <property type="term" value="F:transmembrane transporter activity"/>
    <property type="evidence" value="ECO:0007669"/>
    <property type="project" value="InterPro"/>
</dbReference>
<dbReference type="PANTHER" id="PTHR30558:SF3">
    <property type="entry name" value="BIOPOLYMER TRANSPORT PROTEIN EXBD-RELATED"/>
    <property type="match status" value="1"/>
</dbReference>
<dbReference type="GO" id="GO:0015031">
    <property type="term" value="P:protein transport"/>
    <property type="evidence" value="ECO:0007669"/>
    <property type="project" value="UniProtKB-KW"/>
</dbReference>
<reference evidence="10" key="1">
    <citation type="submission" date="2016-10" db="EMBL/GenBank/DDBJ databases">
        <authorList>
            <person name="Varghese N."/>
            <person name="Submissions S."/>
        </authorList>
    </citation>
    <scope>NUCLEOTIDE SEQUENCE [LARGE SCALE GENOMIC DNA]</scope>
    <source>
        <strain evidence="10">CECT 8338</strain>
    </source>
</reference>
<name>A0A1H2EY12_9GAMM</name>